<feature type="compositionally biased region" description="Basic and acidic residues" evidence="12">
    <location>
        <begin position="519"/>
        <end position="532"/>
    </location>
</feature>
<sequence length="683" mass="71610">MKPAKPVAADTASHRRSQPARQARTNPSRSSAKAGRAGDGRGPVNGHPLGNQPIEIFPAITHFADTISALPKELVRHFTLLKEVDAKIFAPQEQLFQLVAAISNSSLSEVRANNDAPGTAQPSSAPMSTQNSSSGMPLNLARASSAPSLNDASAAPTSVFDSSNIPRRQLFRQTAFKVQEMLVSLEEKNHVLSTANEALSRQLARAEDVWPYLENEFSNEAKWGSTTHWAYPENRTGSKVSHAERARRDGAAAISAAAQALAEEAAARSDARKQAVQAKRGLKNQQQDSDADDLEARQKEPPKKATAKSRKAVAADTNTTGLGISASTANGNPPPKRRKVEKTINGGNAATGGSMSTVLGANAPKPKAGSPRGTPGPEGAKKRKALPTGSGQAKKKNGMSPSVTSSPMMGTIPDAKAPSRASPPPTTSAPRPASSRARQNSIQSNVDNGKARPTSSAANKPNGNGSQDTAEMASVAAFPRAAQEAKPAKEASSAPAKTEPVKKESDRPEASSNSTPTLAKKDTKPDEPDGKSEPVPPQATSAAVTTKSGRASKPSTPALSTFQDAARSRPSRSTEAGARKGHKKSGSVAQVALIQQAAADTDASSSMQGDDEDGDIDADEPTYCYCNSVSYGEMVACDADDCKREWFHLACVGLKVAPGSKTKWYCEDCKDRLKMGTKKSGGR</sequence>
<comment type="subunit">
    <text evidence="11">Component of an histone acetyltransferase complex. Interacts with H3K4me3 and to a lesser extent with H3K4me2.</text>
</comment>
<dbReference type="PANTHER" id="PTHR10333:SF42">
    <property type="entry name" value="INHIBITOR OF GROWTH PROTEIN 5"/>
    <property type="match status" value="1"/>
</dbReference>
<dbReference type="CDD" id="cd15505">
    <property type="entry name" value="PHD_ING"/>
    <property type="match status" value="1"/>
</dbReference>
<keyword evidence="3 9" id="KW-0479">Metal-binding</keyword>
<evidence type="ECO:0000313" key="15">
    <source>
        <dbReference type="Proteomes" id="UP000030816"/>
    </source>
</evidence>
<dbReference type="InterPro" id="IPR011011">
    <property type="entry name" value="Znf_FYVE_PHD"/>
</dbReference>
<feature type="site" description="Histone H3K4me3 binding" evidence="8">
    <location>
        <position position="634"/>
    </location>
</feature>
<feature type="compositionally biased region" description="Polar residues" evidence="12">
    <location>
        <begin position="120"/>
        <end position="136"/>
    </location>
</feature>
<dbReference type="PROSITE" id="PS50016">
    <property type="entry name" value="ZF_PHD_2"/>
    <property type="match status" value="1"/>
</dbReference>
<feature type="compositionally biased region" description="Polar residues" evidence="12">
    <location>
        <begin position="399"/>
        <end position="408"/>
    </location>
</feature>
<feature type="site" description="Histone H3K4me3 binding" evidence="8">
    <location>
        <position position="638"/>
    </location>
</feature>
<dbReference type="Gene3D" id="3.30.40.10">
    <property type="entry name" value="Zinc/RING finger domain, C3HC4 (zinc finger)"/>
    <property type="match status" value="1"/>
</dbReference>
<feature type="binding site" evidence="9">
    <location>
        <position position="626"/>
    </location>
    <ligand>
        <name>Zn(2+)</name>
        <dbReference type="ChEBI" id="CHEBI:29105"/>
        <label>1</label>
    </ligand>
</feature>
<feature type="site" description="Histone H3K4me3 binding" evidence="8">
    <location>
        <position position="646"/>
    </location>
</feature>
<feature type="compositionally biased region" description="Polar residues" evidence="12">
    <location>
        <begin position="145"/>
        <end position="160"/>
    </location>
</feature>
<dbReference type="PANTHER" id="PTHR10333">
    <property type="entry name" value="INHIBITOR OF GROWTH PROTEIN"/>
    <property type="match status" value="1"/>
</dbReference>
<feature type="compositionally biased region" description="Polar residues" evidence="12">
    <location>
        <begin position="538"/>
        <end position="563"/>
    </location>
</feature>
<dbReference type="GO" id="GO:0008270">
    <property type="term" value="F:zinc ion binding"/>
    <property type="evidence" value="ECO:0007669"/>
    <property type="project" value="UniProtKB-KW"/>
</dbReference>
<feature type="compositionally biased region" description="Low complexity" evidence="12">
    <location>
        <begin position="428"/>
        <end position="438"/>
    </location>
</feature>
<name>A0A0B2WWW1_METAS</name>
<dbReference type="InterPro" id="IPR001965">
    <property type="entry name" value="Znf_PHD"/>
</dbReference>
<organism evidence="14 15">
    <name type="scientific">Metarhizium album (strain ARSEF 1941)</name>
    <dbReference type="NCBI Taxonomy" id="1081103"/>
    <lineage>
        <taxon>Eukaryota</taxon>
        <taxon>Fungi</taxon>
        <taxon>Dikarya</taxon>
        <taxon>Ascomycota</taxon>
        <taxon>Pezizomycotina</taxon>
        <taxon>Sordariomycetes</taxon>
        <taxon>Hypocreomycetidae</taxon>
        <taxon>Hypocreales</taxon>
        <taxon>Clavicipitaceae</taxon>
        <taxon>Metarhizium</taxon>
    </lineage>
</organism>
<feature type="binding site" evidence="9">
    <location>
        <position position="624"/>
    </location>
    <ligand>
        <name>Zn(2+)</name>
        <dbReference type="ChEBI" id="CHEBI:29105"/>
        <label>1</label>
    </ligand>
</feature>
<proteinExistence type="inferred from homology"/>
<accession>A0A0B2WWW1</accession>
<comment type="subcellular location">
    <subcellularLocation>
        <location evidence="1 11">Nucleus</location>
    </subcellularLocation>
</comment>
<comment type="similarity">
    <text evidence="2 11">Belongs to the ING family.</text>
</comment>
<dbReference type="GO" id="GO:0006355">
    <property type="term" value="P:regulation of DNA-templated transcription"/>
    <property type="evidence" value="ECO:0007669"/>
    <property type="project" value="TreeGrafter"/>
</dbReference>
<dbReference type="GO" id="GO:0033698">
    <property type="term" value="C:Rpd3L complex"/>
    <property type="evidence" value="ECO:0007669"/>
    <property type="project" value="TreeGrafter"/>
</dbReference>
<feature type="binding site" evidence="9">
    <location>
        <position position="669"/>
    </location>
    <ligand>
        <name>Zn(2+)</name>
        <dbReference type="ChEBI" id="CHEBI:29105"/>
        <label>2</label>
    </ligand>
</feature>
<dbReference type="EMBL" id="AZHE01000011">
    <property type="protein sequence ID" value="KHN97350.1"/>
    <property type="molecule type" value="Genomic_DNA"/>
</dbReference>
<feature type="binding site" evidence="9">
    <location>
        <position position="648"/>
    </location>
    <ligand>
        <name>Zn(2+)</name>
        <dbReference type="ChEBI" id="CHEBI:29105"/>
        <label>1</label>
    </ligand>
</feature>
<evidence type="ECO:0000256" key="6">
    <source>
        <dbReference type="ARBA" id="ARBA00022853"/>
    </source>
</evidence>
<evidence type="ECO:0000256" key="12">
    <source>
        <dbReference type="SAM" id="MobiDB-lite"/>
    </source>
</evidence>
<feature type="compositionally biased region" description="Low complexity" evidence="12">
    <location>
        <begin position="588"/>
        <end position="606"/>
    </location>
</feature>
<dbReference type="RefSeq" id="XP_040678416.1">
    <property type="nucleotide sequence ID" value="XM_040823745.1"/>
</dbReference>
<dbReference type="InterPro" id="IPR013083">
    <property type="entry name" value="Znf_RING/FYVE/PHD"/>
</dbReference>
<evidence type="ECO:0000256" key="9">
    <source>
        <dbReference type="PIRSR" id="PIRSR628651-51"/>
    </source>
</evidence>
<dbReference type="InterPro" id="IPR019787">
    <property type="entry name" value="Znf_PHD-finger"/>
</dbReference>
<evidence type="ECO:0000256" key="7">
    <source>
        <dbReference type="ARBA" id="ARBA00023242"/>
    </source>
</evidence>
<dbReference type="PROSITE" id="PS01359">
    <property type="entry name" value="ZF_PHD_1"/>
    <property type="match status" value="1"/>
</dbReference>
<evidence type="ECO:0000256" key="8">
    <source>
        <dbReference type="PIRSR" id="PIRSR628651-50"/>
    </source>
</evidence>
<dbReference type="STRING" id="1081103.A0A0B2WWW1"/>
<evidence type="ECO:0000256" key="2">
    <source>
        <dbReference type="ARBA" id="ARBA00010210"/>
    </source>
</evidence>
<feature type="binding site" evidence="9">
    <location>
        <position position="637"/>
    </location>
    <ligand>
        <name>Zn(2+)</name>
        <dbReference type="ChEBI" id="CHEBI:29105"/>
        <label>2</label>
    </ligand>
</feature>
<feature type="compositionally biased region" description="Polar residues" evidence="12">
    <location>
        <begin position="316"/>
        <end position="331"/>
    </location>
</feature>
<protein>
    <recommendedName>
        <fullName evidence="11">Chromatin modification-related protein</fullName>
    </recommendedName>
</protein>
<feature type="domain" description="PHD-type" evidence="13">
    <location>
        <begin position="621"/>
        <end position="672"/>
    </location>
</feature>
<dbReference type="GO" id="GO:0070210">
    <property type="term" value="C:Rpd3L-Expanded complex"/>
    <property type="evidence" value="ECO:0007669"/>
    <property type="project" value="TreeGrafter"/>
</dbReference>
<dbReference type="InterPro" id="IPR024610">
    <property type="entry name" value="ING_N_histone-binding"/>
</dbReference>
<dbReference type="OrthoDB" id="4173905at2759"/>
<evidence type="ECO:0000256" key="11">
    <source>
        <dbReference type="RuleBase" id="RU361213"/>
    </source>
</evidence>
<feature type="compositionally biased region" description="Low complexity" evidence="12">
    <location>
        <begin position="481"/>
        <end position="496"/>
    </location>
</feature>
<dbReference type="InterPro" id="IPR028651">
    <property type="entry name" value="ING_fam"/>
</dbReference>
<evidence type="ECO:0000256" key="3">
    <source>
        <dbReference type="ARBA" id="ARBA00022723"/>
    </source>
</evidence>
<feature type="binding site" evidence="9">
    <location>
        <position position="666"/>
    </location>
    <ligand>
        <name>Zn(2+)</name>
        <dbReference type="ChEBI" id="CHEBI:29105"/>
        <label>2</label>
    </ligand>
</feature>
<dbReference type="GO" id="GO:0006325">
    <property type="term" value="P:chromatin organization"/>
    <property type="evidence" value="ECO:0007669"/>
    <property type="project" value="UniProtKB-KW"/>
</dbReference>
<feature type="binding site" evidence="9">
    <location>
        <position position="651"/>
    </location>
    <ligand>
        <name>Zn(2+)</name>
        <dbReference type="ChEBI" id="CHEBI:29105"/>
        <label>1</label>
    </ligand>
</feature>
<feature type="compositionally biased region" description="Polar residues" evidence="12">
    <location>
        <begin position="345"/>
        <end position="359"/>
    </location>
</feature>
<evidence type="ECO:0000259" key="13">
    <source>
        <dbReference type="PROSITE" id="PS50016"/>
    </source>
</evidence>
<keyword evidence="6 11" id="KW-0156">Chromatin regulator</keyword>
<evidence type="ECO:0000313" key="14">
    <source>
        <dbReference type="EMBL" id="KHN97350.1"/>
    </source>
</evidence>
<feature type="region of interest" description="Disordered" evidence="12">
    <location>
        <begin position="111"/>
        <end position="160"/>
    </location>
</feature>
<comment type="caution">
    <text evidence="14">The sequence shown here is derived from an EMBL/GenBank/DDBJ whole genome shotgun (WGS) entry which is preliminary data.</text>
</comment>
<dbReference type="Pfam" id="PF12998">
    <property type="entry name" value="ING"/>
    <property type="match status" value="1"/>
</dbReference>
<keyword evidence="5 9" id="KW-0862">Zinc</keyword>
<evidence type="ECO:0000256" key="10">
    <source>
        <dbReference type="PROSITE-ProRule" id="PRU00146"/>
    </source>
</evidence>
<feature type="compositionally biased region" description="Polar residues" evidence="12">
    <location>
        <begin position="439"/>
        <end position="469"/>
    </location>
</feature>
<dbReference type="GeneID" id="63739402"/>
<feature type="compositionally biased region" description="Basic and acidic residues" evidence="12">
    <location>
        <begin position="294"/>
        <end position="303"/>
    </location>
</feature>
<feature type="site" description="Histone H3K4me3 binding" evidence="8">
    <location>
        <position position="623"/>
    </location>
</feature>
<dbReference type="SMART" id="SM00249">
    <property type="entry name" value="PHD"/>
    <property type="match status" value="1"/>
</dbReference>
<dbReference type="Proteomes" id="UP000030816">
    <property type="component" value="Unassembled WGS sequence"/>
</dbReference>
<dbReference type="SMART" id="SM01408">
    <property type="entry name" value="ING"/>
    <property type="match status" value="1"/>
</dbReference>
<evidence type="ECO:0000256" key="5">
    <source>
        <dbReference type="ARBA" id="ARBA00022833"/>
    </source>
</evidence>
<comment type="function">
    <text evidence="11">Component of an histone acetyltransferase complex.</text>
</comment>
<comment type="domain">
    <text evidence="11">The PHD-type zinc finger mediates the binding to H3K4me3.</text>
</comment>
<evidence type="ECO:0000256" key="4">
    <source>
        <dbReference type="ARBA" id="ARBA00022771"/>
    </source>
</evidence>
<feature type="compositionally biased region" description="Basic and acidic residues" evidence="12">
    <location>
        <begin position="499"/>
        <end position="509"/>
    </location>
</feature>
<feature type="region of interest" description="Disordered" evidence="12">
    <location>
        <begin position="1"/>
        <end position="50"/>
    </location>
</feature>
<feature type="binding site" evidence="9">
    <location>
        <position position="642"/>
    </location>
    <ligand>
        <name>Zn(2+)</name>
        <dbReference type="ChEBI" id="CHEBI:29105"/>
        <label>2</label>
    </ligand>
</feature>
<feature type="compositionally biased region" description="Polar residues" evidence="12">
    <location>
        <begin position="19"/>
        <end position="31"/>
    </location>
</feature>
<dbReference type="AlphaFoldDB" id="A0A0B2WWW1"/>
<dbReference type="HOGENOM" id="CLU_006204_0_0_1"/>
<gene>
    <name evidence="14" type="ORF">MAM_04947</name>
</gene>
<keyword evidence="4 10" id="KW-0863">Zinc-finger</keyword>
<reference evidence="14 15" key="1">
    <citation type="journal article" date="2014" name="Proc. Natl. Acad. Sci. U.S.A.">
        <title>Trajectory and genomic determinants of fungal-pathogen speciation and host adaptation.</title>
        <authorList>
            <person name="Hu X."/>
            <person name="Xiao G."/>
            <person name="Zheng P."/>
            <person name="Shang Y."/>
            <person name="Su Y."/>
            <person name="Zhang X."/>
            <person name="Liu X."/>
            <person name="Zhan S."/>
            <person name="St Leger R.J."/>
            <person name="Wang C."/>
        </authorList>
    </citation>
    <scope>NUCLEOTIDE SEQUENCE [LARGE SCALE GENOMIC DNA]</scope>
    <source>
        <strain evidence="14 15">ARSEF 1941</strain>
    </source>
</reference>
<feature type="region of interest" description="Disordered" evidence="12">
    <location>
        <begin position="272"/>
        <end position="616"/>
    </location>
</feature>
<dbReference type="InterPro" id="IPR019786">
    <property type="entry name" value="Zinc_finger_PHD-type_CS"/>
</dbReference>
<keyword evidence="15" id="KW-1185">Reference proteome</keyword>
<evidence type="ECO:0000256" key="1">
    <source>
        <dbReference type="ARBA" id="ARBA00004123"/>
    </source>
</evidence>
<dbReference type="SUPFAM" id="SSF57903">
    <property type="entry name" value="FYVE/PHD zinc finger"/>
    <property type="match status" value="1"/>
</dbReference>
<keyword evidence="7 11" id="KW-0539">Nucleus</keyword>